<evidence type="ECO:0000259" key="5">
    <source>
        <dbReference type="PROSITE" id="PS50931"/>
    </source>
</evidence>
<dbReference type="Pfam" id="PF03466">
    <property type="entry name" value="LysR_substrate"/>
    <property type="match status" value="1"/>
</dbReference>
<keyword evidence="4" id="KW-0804">Transcription</keyword>
<dbReference type="InterPro" id="IPR005119">
    <property type="entry name" value="LysR_subst-bd"/>
</dbReference>
<dbReference type="PANTHER" id="PTHR30419:SF8">
    <property type="entry name" value="NITROGEN ASSIMILATION TRANSCRIPTIONAL ACTIVATOR-RELATED"/>
    <property type="match status" value="1"/>
</dbReference>
<dbReference type="SUPFAM" id="SSF53850">
    <property type="entry name" value="Periplasmic binding protein-like II"/>
    <property type="match status" value="1"/>
</dbReference>
<protein>
    <submittedName>
        <fullName evidence="6">LysR family transcriptional regulator</fullName>
    </submittedName>
</protein>
<evidence type="ECO:0000256" key="2">
    <source>
        <dbReference type="ARBA" id="ARBA00023015"/>
    </source>
</evidence>
<dbReference type="PANTHER" id="PTHR30419">
    <property type="entry name" value="HTH-TYPE TRANSCRIPTIONAL REGULATOR YBHD"/>
    <property type="match status" value="1"/>
</dbReference>
<dbReference type="InterPro" id="IPR036388">
    <property type="entry name" value="WH-like_DNA-bd_sf"/>
</dbReference>
<dbReference type="Pfam" id="PF00126">
    <property type="entry name" value="HTH_1"/>
    <property type="match status" value="1"/>
</dbReference>
<dbReference type="Gene3D" id="1.10.10.10">
    <property type="entry name" value="Winged helix-like DNA-binding domain superfamily/Winged helix DNA-binding domain"/>
    <property type="match status" value="1"/>
</dbReference>
<dbReference type="EMBL" id="JBHUFA010000001">
    <property type="protein sequence ID" value="MFD1694177.1"/>
    <property type="molecule type" value="Genomic_DNA"/>
</dbReference>
<dbReference type="InterPro" id="IPR050950">
    <property type="entry name" value="HTH-type_LysR_regulators"/>
</dbReference>
<proteinExistence type="inferred from homology"/>
<dbReference type="InterPro" id="IPR036390">
    <property type="entry name" value="WH_DNA-bd_sf"/>
</dbReference>
<reference evidence="7" key="1">
    <citation type="journal article" date="2019" name="Int. J. Syst. Evol. Microbiol.">
        <title>The Global Catalogue of Microorganisms (GCM) 10K type strain sequencing project: providing services to taxonomists for standard genome sequencing and annotation.</title>
        <authorList>
            <consortium name="The Broad Institute Genomics Platform"/>
            <consortium name="The Broad Institute Genome Sequencing Center for Infectious Disease"/>
            <person name="Wu L."/>
            <person name="Ma J."/>
        </authorList>
    </citation>
    <scope>NUCLEOTIDE SEQUENCE [LARGE SCALE GENOMIC DNA]</scope>
    <source>
        <strain evidence="7">JCM 3369</strain>
    </source>
</reference>
<keyword evidence="7" id="KW-1185">Reference proteome</keyword>
<dbReference type="Gene3D" id="3.40.190.290">
    <property type="match status" value="1"/>
</dbReference>
<evidence type="ECO:0000313" key="7">
    <source>
        <dbReference type="Proteomes" id="UP001597327"/>
    </source>
</evidence>
<comment type="caution">
    <text evidence="6">The sequence shown here is derived from an EMBL/GenBank/DDBJ whole genome shotgun (WGS) entry which is preliminary data.</text>
</comment>
<gene>
    <name evidence="6" type="ORF">ACFSC7_01525</name>
</gene>
<dbReference type="SUPFAM" id="SSF46785">
    <property type="entry name" value="Winged helix' DNA-binding domain"/>
    <property type="match status" value="1"/>
</dbReference>
<evidence type="ECO:0000256" key="4">
    <source>
        <dbReference type="ARBA" id="ARBA00023163"/>
    </source>
</evidence>
<feature type="domain" description="HTH lysR-type" evidence="5">
    <location>
        <begin position="1"/>
        <end position="58"/>
    </location>
</feature>
<name>A0ABW4JRN9_9HYPH</name>
<comment type="similarity">
    <text evidence="1">Belongs to the LysR transcriptional regulatory family.</text>
</comment>
<sequence>MQIQAITYFLELVKCRSIRQAAQSLGVSPTAISRQMDNLEYHFGAPLIERGARGIELTAAGEVVAQHLRTASRSFDQAQQFVDDLRGLRRGEVSVCVNGAASGSVMAHAMAGFMKAFPAIRLKVQETSAREGLMAVTRGDADMALTMFSPEDVRVRVRAQVPMAYRAIMAPDHPAAALPVLTLADLQAWPLALPDHGYSLRQAIEARLRAAKRSPAEVVFTTASMTVQKELARLGAALLILPELSVVRDLEQGLLVARPLGDDAQVDTRLQLSLPPDAPLSFAAERFARHLEDLLQRSLSARP</sequence>
<keyword evidence="3" id="KW-0238">DNA-binding</keyword>
<dbReference type="InterPro" id="IPR000847">
    <property type="entry name" value="LysR_HTH_N"/>
</dbReference>
<accession>A0ABW4JRN9</accession>
<dbReference type="Proteomes" id="UP001597327">
    <property type="component" value="Unassembled WGS sequence"/>
</dbReference>
<keyword evidence="2" id="KW-0805">Transcription regulation</keyword>
<evidence type="ECO:0000313" key="6">
    <source>
        <dbReference type="EMBL" id="MFD1694177.1"/>
    </source>
</evidence>
<dbReference type="PROSITE" id="PS50931">
    <property type="entry name" value="HTH_LYSR"/>
    <property type="match status" value="1"/>
</dbReference>
<evidence type="ECO:0000256" key="1">
    <source>
        <dbReference type="ARBA" id="ARBA00009437"/>
    </source>
</evidence>
<dbReference type="RefSeq" id="WP_149891944.1">
    <property type="nucleotide sequence ID" value="NZ_JBHUFA010000001.1"/>
</dbReference>
<evidence type="ECO:0000256" key="3">
    <source>
        <dbReference type="ARBA" id="ARBA00023125"/>
    </source>
</evidence>
<organism evidence="6 7">
    <name type="scientific">Roseibium aestuarii</name>
    <dbReference type="NCBI Taxonomy" id="2600299"/>
    <lineage>
        <taxon>Bacteria</taxon>
        <taxon>Pseudomonadati</taxon>
        <taxon>Pseudomonadota</taxon>
        <taxon>Alphaproteobacteria</taxon>
        <taxon>Hyphomicrobiales</taxon>
        <taxon>Stappiaceae</taxon>
        <taxon>Roseibium</taxon>
    </lineage>
</organism>